<proteinExistence type="predicted"/>
<evidence type="ECO:0000313" key="1">
    <source>
        <dbReference type="EMBL" id="QDU60548.1"/>
    </source>
</evidence>
<evidence type="ECO:0008006" key="3">
    <source>
        <dbReference type="Google" id="ProtNLM"/>
    </source>
</evidence>
<keyword evidence="2" id="KW-1185">Reference proteome</keyword>
<dbReference type="KEGG" id="knv:Pan216_13910"/>
<sequence length="84" mass="9382">MQIEISPHVEQKIKELIARGAYASPEEAVEAGIESLPYPEPTMESFVAKIKEAQADVDAGRVDELDMEGIREELRRRIAQQDAS</sequence>
<gene>
    <name evidence="1" type="ORF">Pan216_13910</name>
</gene>
<dbReference type="AlphaFoldDB" id="A0A518B0N1"/>
<accession>A0A518B0N1</accession>
<reference evidence="1 2" key="1">
    <citation type="submission" date="2019-02" db="EMBL/GenBank/DDBJ databases">
        <title>Deep-cultivation of Planctomycetes and their phenomic and genomic characterization uncovers novel biology.</title>
        <authorList>
            <person name="Wiegand S."/>
            <person name="Jogler M."/>
            <person name="Boedeker C."/>
            <person name="Pinto D."/>
            <person name="Vollmers J."/>
            <person name="Rivas-Marin E."/>
            <person name="Kohn T."/>
            <person name="Peeters S.H."/>
            <person name="Heuer A."/>
            <person name="Rast P."/>
            <person name="Oberbeckmann S."/>
            <person name="Bunk B."/>
            <person name="Jeske O."/>
            <person name="Meyerdierks A."/>
            <person name="Storesund J.E."/>
            <person name="Kallscheuer N."/>
            <person name="Luecker S."/>
            <person name="Lage O.M."/>
            <person name="Pohl T."/>
            <person name="Merkel B.J."/>
            <person name="Hornburger P."/>
            <person name="Mueller R.-W."/>
            <person name="Bruemmer F."/>
            <person name="Labrenz M."/>
            <person name="Spormann A.M."/>
            <person name="Op den Camp H."/>
            <person name="Overmann J."/>
            <person name="Amann R."/>
            <person name="Jetten M.S.M."/>
            <person name="Mascher T."/>
            <person name="Medema M.H."/>
            <person name="Devos D.P."/>
            <person name="Kaster A.-K."/>
            <person name="Ovreas L."/>
            <person name="Rohde M."/>
            <person name="Galperin M.Y."/>
            <person name="Jogler C."/>
        </authorList>
    </citation>
    <scope>NUCLEOTIDE SEQUENCE [LARGE SCALE GENOMIC DNA]</scope>
    <source>
        <strain evidence="1 2">Pan216</strain>
    </source>
</reference>
<protein>
    <recommendedName>
        <fullName evidence="3">Type II toxin-antitoxin system ParD family antitoxin</fullName>
    </recommendedName>
</protein>
<evidence type="ECO:0000313" key="2">
    <source>
        <dbReference type="Proteomes" id="UP000317093"/>
    </source>
</evidence>
<name>A0A518B0N1_9BACT</name>
<organism evidence="1 2">
    <name type="scientific">Kolteria novifilia</name>
    <dbReference type="NCBI Taxonomy" id="2527975"/>
    <lineage>
        <taxon>Bacteria</taxon>
        <taxon>Pseudomonadati</taxon>
        <taxon>Planctomycetota</taxon>
        <taxon>Planctomycetia</taxon>
        <taxon>Kolteriales</taxon>
        <taxon>Kolteriaceae</taxon>
        <taxon>Kolteria</taxon>
    </lineage>
</organism>
<dbReference type="EMBL" id="CP036279">
    <property type="protein sequence ID" value="QDU60548.1"/>
    <property type="molecule type" value="Genomic_DNA"/>
</dbReference>
<dbReference type="Proteomes" id="UP000317093">
    <property type="component" value="Chromosome"/>
</dbReference>
<dbReference type="RefSeq" id="WP_145256565.1">
    <property type="nucleotide sequence ID" value="NZ_CP036279.1"/>
</dbReference>
<dbReference type="Gene3D" id="6.10.10.120">
    <property type="entry name" value="Antitoxin ParD1-like"/>
    <property type="match status" value="1"/>
</dbReference>
<dbReference type="InterPro" id="IPR038296">
    <property type="entry name" value="ParD_sf"/>
</dbReference>